<dbReference type="PANTHER" id="PTHR23406:SF32">
    <property type="entry name" value="NADP-DEPENDENT MALIC ENZYME"/>
    <property type="match status" value="1"/>
</dbReference>
<dbReference type="InterPro" id="IPR036188">
    <property type="entry name" value="FAD/NAD-bd_sf"/>
</dbReference>
<dbReference type="AlphaFoldDB" id="A0A0E9NP76"/>
<dbReference type="Gene3D" id="3.50.50.60">
    <property type="entry name" value="FAD/NAD(P)-binding domain"/>
    <property type="match status" value="2"/>
</dbReference>
<evidence type="ECO:0000259" key="9">
    <source>
        <dbReference type="SMART" id="SM00919"/>
    </source>
</evidence>
<dbReference type="InterPro" id="IPR037062">
    <property type="entry name" value="Malic_N_dom_sf"/>
</dbReference>
<evidence type="ECO:0000256" key="5">
    <source>
        <dbReference type="ARBA" id="ARBA00022723"/>
    </source>
</evidence>
<reference evidence="11 12" key="2">
    <citation type="journal article" date="2014" name="J. Gen. Appl. Microbiol.">
        <title>The early diverging ascomycetous budding yeast Saitoella complicata has three histone deacetylases belonging to the Clr6, Hos2, and Rpd3 lineages.</title>
        <authorList>
            <person name="Nishida H."/>
            <person name="Matsumoto T."/>
            <person name="Kondo S."/>
            <person name="Hamamoto M."/>
            <person name="Yoshikawa H."/>
        </authorList>
    </citation>
    <scope>NUCLEOTIDE SEQUENCE [LARGE SCALE GENOMIC DNA]</scope>
    <source>
        <strain evidence="11 12">NRRL Y-17804</strain>
    </source>
</reference>
<evidence type="ECO:0000256" key="7">
    <source>
        <dbReference type="ARBA" id="ARBA00023002"/>
    </source>
</evidence>
<feature type="domain" description="Malic enzyme N-terminal" evidence="10">
    <location>
        <begin position="717"/>
        <end position="913"/>
    </location>
</feature>
<dbReference type="STRING" id="698492.A0A0E9NP76"/>
<comment type="cofactor">
    <cofactor evidence="1">
        <name>Mn(2+)</name>
        <dbReference type="ChEBI" id="CHEBI:29035"/>
    </cofactor>
</comment>
<dbReference type="SUPFAM" id="SSF51735">
    <property type="entry name" value="NAD(P)-binding Rossmann-fold domains"/>
    <property type="match status" value="1"/>
</dbReference>
<evidence type="ECO:0000259" key="10">
    <source>
        <dbReference type="SMART" id="SM01274"/>
    </source>
</evidence>
<dbReference type="GO" id="GO:0006108">
    <property type="term" value="P:malate metabolic process"/>
    <property type="evidence" value="ECO:0007669"/>
    <property type="project" value="TreeGrafter"/>
</dbReference>
<dbReference type="Pfam" id="PF03949">
    <property type="entry name" value="Malic_M"/>
    <property type="match status" value="1"/>
</dbReference>
<evidence type="ECO:0000256" key="3">
    <source>
        <dbReference type="ARBA" id="ARBA00008785"/>
    </source>
</evidence>
<protein>
    <recommendedName>
        <fullName evidence="13">Malic enzyme</fullName>
    </recommendedName>
</protein>
<evidence type="ECO:0000256" key="2">
    <source>
        <dbReference type="ARBA" id="ARBA00001946"/>
    </source>
</evidence>
<dbReference type="Proteomes" id="UP000033140">
    <property type="component" value="Unassembled WGS sequence"/>
</dbReference>
<evidence type="ECO:0000313" key="12">
    <source>
        <dbReference type="Proteomes" id="UP000033140"/>
    </source>
</evidence>
<reference evidence="11 12" key="1">
    <citation type="journal article" date="2011" name="J. Gen. Appl. Microbiol.">
        <title>Draft genome sequencing of the enigmatic yeast Saitoella complicata.</title>
        <authorList>
            <person name="Nishida H."/>
            <person name="Hamamoto M."/>
            <person name="Sugiyama J."/>
        </authorList>
    </citation>
    <scope>NUCLEOTIDE SEQUENCE [LARGE SCALE GENOMIC DNA]</scope>
    <source>
        <strain evidence="11 12">NRRL Y-17804</strain>
    </source>
</reference>
<feature type="compositionally biased region" description="Polar residues" evidence="8">
    <location>
        <begin position="593"/>
        <end position="602"/>
    </location>
</feature>
<dbReference type="SUPFAM" id="SSF51905">
    <property type="entry name" value="FAD/NAD(P)-binding domain"/>
    <property type="match status" value="2"/>
</dbReference>
<keyword evidence="6" id="KW-0274">FAD</keyword>
<organism evidence="11 12">
    <name type="scientific">Saitoella complicata (strain BCRC 22490 / CBS 7301 / JCM 7358 / NBRC 10748 / NRRL Y-17804)</name>
    <dbReference type="NCBI Taxonomy" id="698492"/>
    <lineage>
        <taxon>Eukaryota</taxon>
        <taxon>Fungi</taxon>
        <taxon>Dikarya</taxon>
        <taxon>Ascomycota</taxon>
        <taxon>Taphrinomycotina</taxon>
        <taxon>Taphrinomycotina incertae sedis</taxon>
        <taxon>Saitoella</taxon>
    </lineage>
</organism>
<dbReference type="GO" id="GO:0005739">
    <property type="term" value="C:mitochondrion"/>
    <property type="evidence" value="ECO:0007669"/>
    <property type="project" value="TreeGrafter"/>
</dbReference>
<comment type="caution">
    <text evidence="11">The sequence shown here is derived from an EMBL/GenBank/DDBJ whole genome shotgun (WGS) entry which is preliminary data.</text>
</comment>
<evidence type="ECO:0000256" key="8">
    <source>
        <dbReference type="SAM" id="MobiDB-lite"/>
    </source>
</evidence>
<dbReference type="InterPro" id="IPR036291">
    <property type="entry name" value="NAD(P)-bd_dom_sf"/>
</dbReference>
<dbReference type="GO" id="GO:0004471">
    <property type="term" value="F:malate dehydrogenase (decarboxylating) (NAD+) activity"/>
    <property type="evidence" value="ECO:0007669"/>
    <property type="project" value="TreeGrafter"/>
</dbReference>
<dbReference type="Gene3D" id="3.40.50.10380">
    <property type="entry name" value="Malic enzyme, N-terminal domain"/>
    <property type="match status" value="1"/>
</dbReference>
<evidence type="ECO:0000313" key="11">
    <source>
        <dbReference type="EMBL" id="GAO51639.1"/>
    </source>
</evidence>
<dbReference type="InterPro" id="IPR001891">
    <property type="entry name" value="Malic_OxRdtase"/>
</dbReference>
<dbReference type="SMART" id="SM00919">
    <property type="entry name" value="Malic_M"/>
    <property type="match status" value="1"/>
</dbReference>
<dbReference type="InterPro" id="IPR012301">
    <property type="entry name" value="Malic_N_dom"/>
</dbReference>
<evidence type="ECO:0000256" key="6">
    <source>
        <dbReference type="ARBA" id="ARBA00022827"/>
    </source>
</evidence>
<keyword evidence="12" id="KW-1185">Reference proteome</keyword>
<dbReference type="Pfam" id="PF00390">
    <property type="entry name" value="malic"/>
    <property type="match status" value="1"/>
</dbReference>
<gene>
    <name evidence="11" type="ORF">G7K_5734-t1</name>
</gene>
<keyword evidence="5" id="KW-0479">Metal-binding</keyword>
<dbReference type="InterPro" id="IPR012302">
    <property type="entry name" value="Malic_NAD-bd"/>
</dbReference>
<feature type="domain" description="Malic enzyme NAD-binding" evidence="9">
    <location>
        <begin position="923"/>
        <end position="1179"/>
    </location>
</feature>
<name>A0A0E9NP76_SAICN</name>
<dbReference type="InterPro" id="IPR020946">
    <property type="entry name" value="Flavin_mOase-like"/>
</dbReference>
<dbReference type="GO" id="GO:0046872">
    <property type="term" value="F:metal ion binding"/>
    <property type="evidence" value="ECO:0007669"/>
    <property type="project" value="UniProtKB-KW"/>
</dbReference>
<sequence length="1213" mass="134041">MPTPTTQTPVVIIGAGISGLCIAIDLIRKLNLHDFVILEKSAGIGGTWFDNRYPGAACDVFSHLYSYSFEPNSEWTREYPLQDEILEYFIKVAEKWGLYSKIRFNSEVEDAVWDDENQVWNTKVKINPGTKEGEYTPSYTITSQLLVSCVGQLNQPHFPTDIPGFDTFQGRIMHSARWDKTYNYAGEKVCIIGNGATAVQIIPEIQKEAKSLTIFQRTPNWVVPRLDAPIPTYKRLLYRISPIRKYYRQQLMNFRESTYEPIVHPESEVAKGLMALSLGMLEAQVQDKEMREKLKADYPIGCKRVIISDDYYNALTKSNVTLETDPIASITPAGPVTLSGTLHNCDLLVLATGFKSQQFLHPITVRGENSTSISDIWDKAGAPIAHYGITVPHLPNFAMTYGPNTNLGHNSIILMIEAQSEYICQLVKPVLEKRVKSVTVKERACEKYFNEVQERLGGTSFASPNCRSWYKREDGLITNNWCGTVVEYQNRTKRVNWDDYSTTGGSYSGERQTITITPSHAIAAALALGLSTMAAVQLGHSQLIRFRIQSPSLCSRGSSYASAELTPASQASERDGRSSPPSPPTPIGRIHPTTPSNISSLSPEARSIRRVLSALFSMTGLPYFMRSASPTRISSNILSRLSSFANHFHTTMPHQINTKTVNPPVISSALMPFGLQNTKETSMKSWQLDAQRIKAQLDVKHTDLDKYMYLASLRREGGEARKAFYKLMQSATEQYTPLVYTPTVGLACQKFSEIFPVGARTYVEGMYLNLTQQGQIAQVVDEWAKVQGYPDAVSGSGLPEICVITDGSRILGLGDLGLGGMGIPLGKLSLYTACAGIDPQFTIGIQIDLGTNNEELLNNPLYLGLRQERPAKEVATAFMDEVMQALHARFPAMVIQFEDFIADRAFEYLDRYRDQYASFNDDIQGTGAVVVAGVKRAAEISGVKPQDQRIVFFGAGSAGVGVAKMIAQWIQFDGGLTEEEARRRVWLVDSKGLVAHDRGDNLAEHKLYFARDDNNGQNPRTLDEVLEFVKPTALLGLSTIGGAFTPSILKRMGELNERPVVFPLSNPSHCSECTYSEALNATGGRVVFASGSPFAAQDYDGTRRQPGQGNNMYVFPGIGLGAILSKASRITETMIYASAESLASSLSEDEQSRGLVYPELSRIREISAIVAAGVIKKAVEEGVCESEECRKLAGDEEGLLEFVRESMWDAFSA</sequence>
<dbReference type="GO" id="GO:0004499">
    <property type="term" value="F:N,N-dimethylaniline monooxygenase activity"/>
    <property type="evidence" value="ECO:0007669"/>
    <property type="project" value="InterPro"/>
</dbReference>
<comment type="similarity">
    <text evidence="3">Belongs to the malic enzymes family.</text>
</comment>
<comment type="cofactor">
    <cofactor evidence="2">
        <name>Mg(2+)</name>
        <dbReference type="ChEBI" id="CHEBI:18420"/>
    </cofactor>
</comment>
<dbReference type="FunFam" id="3.40.50.720:FF:000182">
    <property type="entry name" value="NAD-dependent malic enzyme"/>
    <property type="match status" value="1"/>
</dbReference>
<feature type="region of interest" description="Disordered" evidence="8">
    <location>
        <begin position="564"/>
        <end position="603"/>
    </location>
</feature>
<dbReference type="GO" id="GO:0050661">
    <property type="term" value="F:NADP binding"/>
    <property type="evidence" value="ECO:0007669"/>
    <property type="project" value="InterPro"/>
</dbReference>
<dbReference type="GO" id="GO:0051287">
    <property type="term" value="F:NAD binding"/>
    <property type="evidence" value="ECO:0007669"/>
    <property type="project" value="InterPro"/>
</dbReference>
<dbReference type="InterPro" id="IPR046346">
    <property type="entry name" value="Aminoacid_DH-like_N_sf"/>
</dbReference>
<accession>A0A0E9NP76</accession>
<keyword evidence="4" id="KW-0285">Flavoprotein</keyword>
<keyword evidence="7" id="KW-0560">Oxidoreductase</keyword>
<dbReference type="PANTHER" id="PTHR23406">
    <property type="entry name" value="MALIC ENZYME-RELATED"/>
    <property type="match status" value="1"/>
</dbReference>
<dbReference type="Gene3D" id="3.40.50.720">
    <property type="entry name" value="NAD(P)-binding Rossmann-like Domain"/>
    <property type="match status" value="1"/>
</dbReference>
<dbReference type="NCBIfam" id="NF010052">
    <property type="entry name" value="PRK13529.1"/>
    <property type="match status" value="1"/>
</dbReference>
<evidence type="ECO:0008006" key="13">
    <source>
        <dbReference type="Google" id="ProtNLM"/>
    </source>
</evidence>
<dbReference type="Pfam" id="PF00743">
    <property type="entry name" value="FMO-like"/>
    <property type="match status" value="1"/>
</dbReference>
<evidence type="ECO:0000256" key="4">
    <source>
        <dbReference type="ARBA" id="ARBA00022630"/>
    </source>
</evidence>
<dbReference type="GO" id="GO:0050660">
    <property type="term" value="F:flavin adenine dinucleotide binding"/>
    <property type="evidence" value="ECO:0007669"/>
    <property type="project" value="InterPro"/>
</dbReference>
<dbReference type="EMBL" id="BACD03000049">
    <property type="protein sequence ID" value="GAO51639.1"/>
    <property type="molecule type" value="Genomic_DNA"/>
</dbReference>
<reference evidence="11 12" key="3">
    <citation type="journal article" date="2015" name="Genome Announc.">
        <title>Draft Genome Sequence of the Archiascomycetous Yeast Saitoella complicata.</title>
        <authorList>
            <person name="Yamauchi K."/>
            <person name="Kondo S."/>
            <person name="Hamamoto M."/>
            <person name="Takahashi Y."/>
            <person name="Ogura Y."/>
            <person name="Hayashi T."/>
            <person name="Nishida H."/>
        </authorList>
    </citation>
    <scope>NUCLEOTIDE SEQUENCE [LARGE SCALE GENOMIC DNA]</scope>
    <source>
        <strain evidence="11 12">NRRL Y-17804</strain>
    </source>
</reference>
<proteinExistence type="inferred from homology"/>
<dbReference type="SMART" id="SM01274">
    <property type="entry name" value="malic"/>
    <property type="match status" value="1"/>
</dbReference>
<evidence type="ECO:0000256" key="1">
    <source>
        <dbReference type="ARBA" id="ARBA00001936"/>
    </source>
</evidence>
<dbReference type="PRINTS" id="PR00072">
    <property type="entry name" value="MALOXRDTASE"/>
</dbReference>
<dbReference type="SUPFAM" id="SSF53223">
    <property type="entry name" value="Aminoacid dehydrogenase-like, N-terminal domain"/>
    <property type="match status" value="1"/>
</dbReference>